<dbReference type="SUPFAM" id="SSF54593">
    <property type="entry name" value="Glyoxalase/Bleomycin resistance protein/Dihydroxybiphenyl dioxygenase"/>
    <property type="match status" value="1"/>
</dbReference>
<dbReference type="Pfam" id="PF00903">
    <property type="entry name" value="Glyoxalase"/>
    <property type="match status" value="1"/>
</dbReference>
<feature type="domain" description="VOC" evidence="1">
    <location>
        <begin position="4"/>
        <end position="114"/>
    </location>
</feature>
<keyword evidence="3" id="KW-1185">Reference proteome</keyword>
<dbReference type="EMBL" id="CP068053">
    <property type="protein sequence ID" value="QQT00771.1"/>
    <property type="molecule type" value="Genomic_DNA"/>
</dbReference>
<proteinExistence type="predicted"/>
<dbReference type="PROSITE" id="PS51819">
    <property type="entry name" value="VOC"/>
    <property type="match status" value="1"/>
</dbReference>
<reference evidence="2 3" key="1">
    <citation type="submission" date="2021-01" db="EMBL/GenBank/DDBJ databases">
        <title>FDA dAtabase for Regulatory Grade micrObial Sequences (FDA-ARGOS): Supporting development and validation of Infectious Disease Dx tests.</title>
        <authorList>
            <person name="Nelson B."/>
            <person name="Plummer A."/>
            <person name="Tallon L."/>
            <person name="Sadzewicz L."/>
            <person name="Zhao X."/>
            <person name="Boylan J."/>
            <person name="Ott S."/>
            <person name="Bowen H."/>
            <person name="Vavikolanu K."/>
            <person name="Mehta A."/>
            <person name="Aluvathingal J."/>
            <person name="Nadendla S."/>
            <person name="Myers T."/>
            <person name="Yan Y."/>
            <person name="Sichtig H."/>
        </authorList>
    </citation>
    <scope>NUCLEOTIDE SEQUENCE [LARGE SCALE GENOMIC DNA]</scope>
    <source>
        <strain evidence="2 3">FDAARGOS_1161</strain>
    </source>
</reference>
<organism evidence="2 3">
    <name type="scientific">Peribacillus psychrosaccharolyticus</name>
    <name type="common">Bacillus psychrosaccharolyticus</name>
    <dbReference type="NCBI Taxonomy" id="1407"/>
    <lineage>
        <taxon>Bacteria</taxon>
        <taxon>Bacillati</taxon>
        <taxon>Bacillota</taxon>
        <taxon>Bacilli</taxon>
        <taxon>Bacillales</taxon>
        <taxon>Bacillaceae</taxon>
        <taxon>Peribacillus</taxon>
    </lineage>
</organism>
<evidence type="ECO:0000313" key="3">
    <source>
        <dbReference type="Proteomes" id="UP000595254"/>
    </source>
</evidence>
<dbReference type="InterPro" id="IPR004360">
    <property type="entry name" value="Glyas_Fos-R_dOase_dom"/>
</dbReference>
<dbReference type="AlphaFoldDB" id="A0A974NMP2"/>
<sequence length="115" mass="13146">MIERMDTVCLKVHDVAASSLWYQEILGFKESDKGDGYRVLSIGDSGTALTIEEGDEGTLPGNHAYPIFFTKDIEQTRTKLMEQSIKVSQLKKEGRNTFFDVYDIDNNKLQVCFWE</sequence>
<dbReference type="RefSeq" id="WP_040374351.1">
    <property type="nucleotide sequence ID" value="NZ_CP068053.1"/>
</dbReference>
<dbReference type="Gene3D" id="3.10.180.10">
    <property type="entry name" value="2,3-Dihydroxybiphenyl 1,2-Dioxygenase, domain 1"/>
    <property type="match status" value="1"/>
</dbReference>
<dbReference type="Proteomes" id="UP000595254">
    <property type="component" value="Chromosome"/>
</dbReference>
<protein>
    <submittedName>
        <fullName evidence="2">VOC family protein</fullName>
    </submittedName>
</protein>
<evidence type="ECO:0000259" key="1">
    <source>
        <dbReference type="PROSITE" id="PS51819"/>
    </source>
</evidence>
<dbReference type="InterPro" id="IPR029068">
    <property type="entry name" value="Glyas_Bleomycin-R_OHBP_Dase"/>
</dbReference>
<accession>A0A974NMP2</accession>
<dbReference type="KEGG" id="ppsr:I6J18_02245"/>
<evidence type="ECO:0000313" key="2">
    <source>
        <dbReference type="EMBL" id="QQT00771.1"/>
    </source>
</evidence>
<gene>
    <name evidence="2" type="ORF">I6J18_02245</name>
</gene>
<name>A0A974NMP2_PERPY</name>
<dbReference type="InterPro" id="IPR037523">
    <property type="entry name" value="VOC_core"/>
</dbReference>